<evidence type="ECO:0008006" key="7">
    <source>
        <dbReference type="Google" id="ProtNLM"/>
    </source>
</evidence>
<evidence type="ECO:0000259" key="3">
    <source>
        <dbReference type="Pfam" id="PF23402"/>
    </source>
</evidence>
<dbReference type="EMBL" id="AYRZ02000003">
    <property type="protein sequence ID" value="PHT85959.1"/>
    <property type="molecule type" value="Genomic_DNA"/>
</dbReference>
<feature type="domain" description="LTI65/LTI78 PGEED repeat" evidence="2">
    <location>
        <begin position="753"/>
        <end position="783"/>
    </location>
</feature>
<dbReference type="GO" id="GO:0009737">
    <property type="term" value="P:response to abscisic acid"/>
    <property type="evidence" value="ECO:0007669"/>
    <property type="project" value="InterPro"/>
</dbReference>
<dbReference type="AlphaFoldDB" id="A0A2G2ZVE9"/>
<comment type="caution">
    <text evidence="5">The sequence shown here is derived from an EMBL/GenBank/DDBJ whole genome shotgun (WGS) entry which is preliminary data.</text>
</comment>
<evidence type="ECO:0000313" key="6">
    <source>
        <dbReference type="Proteomes" id="UP000222542"/>
    </source>
</evidence>
<feature type="domain" description="LTI65/LTI78 NYQTKV repeat" evidence="3">
    <location>
        <begin position="512"/>
        <end position="565"/>
    </location>
</feature>
<feature type="compositionally biased region" description="Polar residues" evidence="1">
    <location>
        <begin position="533"/>
        <end position="542"/>
    </location>
</feature>
<dbReference type="InterPro" id="IPR037491">
    <property type="entry name" value="LTI78/LTI65"/>
</dbReference>
<feature type="region of interest" description="Disordered" evidence="1">
    <location>
        <begin position="518"/>
        <end position="542"/>
    </location>
</feature>
<feature type="compositionally biased region" description="Basic residues" evidence="1">
    <location>
        <begin position="29"/>
        <end position="52"/>
    </location>
</feature>
<feature type="compositionally biased region" description="Basic and acidic residues" evidence="1">
    <location>
        <begin position="518"/>
        <end position="527"/>
    </location>
</feature>
<feature type="compositionally biased region" description="Acidic residues" evidence="1">
    <location>
        <begin position="71"/>
        <end position="88"/>
    </location>
</feature>
<proteinExistence type="predicted"/>
<evidence type="ECO:0000313" key="5">
    <source>
        <dbReference type="EMBL" id="PHT85959.1"/>
    </source>
</evidence>
<dbReference type="InterPro" id="IPR057058">
    <property type="entry name" value="LTI65_LTI78_NYQTKV"/>
</dbReference>
<dbReference type="GO" id="GO:0006950">
    <property type="term" value="P:response to stress"/>
    <property type="evidence" value="ECO:0000318"/>
    <property type="project" value="GO_Central"/>
</dbReference>
<name>A0A2G2ZVE9_CAPAN</name>
<feature type="compositionally biased region" description="Gly residues" evidence="1">
    <location>
        <begin position="869"/>
        <end position="880"/>
    </location>
</feature>
<dbReference type="InterPro" id="IPR056605">
    <property type="entry name" value="LTI65_LTI78_N"/>
</dbReference>
<dbReference type="InterPro" id="IPR057059">
    <property type="entry name" value="LTI65/LTI78_PGEED"/>
</dbReference>
<sequence length="880" mass="93771">MEAQLHRPQDTGLHSGEGQGQVHDEGEHHHKQSVLKKVKAKAKKIKDHLKHGLGHEHGHEHEQEHHRLQGGEEEEEEEETDDEEMEEGAEVHGGPYAIRSKDIRKEDVVPMANLENPTSPKEDRYDSKMKNEEVHSPVLQRQDEFARQPFTETHETKGGTDHLTSLGKHEDQGLQGHENIGAPTGLVDHHAAHRQVTAPETHEAKGFDHGISLGEQGHQGLQGHENIGAPTGLQGHHAAHRPVTAPETHVTKGFDHGISLGEQGHQGLQGHENIGAPTGLQGHHAAHRPVTAPETHVTKGFDHGISLGEQGHQGLQGHENIGAPTGLQGHHAAHRPVTAPETHVTKGFDHGISLGEQGHQGLQGHENIGAPTGLQGHHAAHRPVTAPETHEAKGFDHGISLGEQGHQGLQGHENIGEPTGLQGHHAAHRPVTAPEAHVTKGFDHGTALGLQGHEDIGAPTGLTNQPASHFREQMHRPPTASETHEAEGFDHVTAHGELKDQGLQERKFKVLTSLEEDPHVPKDRPEMNPHPANYQSKVTDPTGANNEKAGVGPLVQSFEKMGVNDVPETTGEQGIEGIRTETRAAGDMELDQGTEHGQYTGSHDQFAPQETPTNFPLVPEDTESVPKSMDPRNPEDLPQDTLTGKPGSYTEKISSATSVIADKAVAAKNVVASKLGYAGTNEETKKTQATEVDKDSTRTNSATGLAQKAASTVAGKLAPVYEKVAGAGSTVMAKVQGTTTGVAGHEGNTKETDKGVSMKEYLAEKFKPGEEDKALSEVISGSLSRQKEKTGETGEAKPMGKVTESEEVERRLGPIGNTMKEENGASGETQVGESFGQGVVDRVKGAVSTWFGKGGEAQTASGITKDSAVGGGAVVGGRVE</sequence>
<dbReference type="PANTHER" id="PTHR33836:SF1">
    <property type="entry name" value="LOW-TEMPERATURE-INDUCED 65 KDA PROTEIN-RELATED"/>
    <property type="match status" value="1"/>
</dbReference>
<feature type="region of interest" description="Disordered" evidence="1">
    <location>
        <begin position="1"/>
        <end position="134"/>
    </location>
</feature>
<dbReference type="Proteomes" id="UP000222542">
    <property type="component" value="Unassembled WGS sequence"/>
</dbReference>
<feature type="region of interest" description="Disordered" evidence="1">
    <location>
        <begin position="592"/>
        <end position="646"/>
    </location>
</feature>
<reference evidence="5 6" key="2">
    <citation type="journal article" date="2017" name="Genome Biol.">
        <title>New reference genome sequences of hot pepper reveal the massive evolution of plant disease-resistance genes by retroduplication.</title>
        <authorList>
            <person name="Kim S."/>
            <person name="Park J."/>
            <person name="Yeom S.I."/>
            <person name="Kim Y.M."/>
            <person name="Seo E."/>
            <person name="Kim K.T."/>
            <person name="Kim M.S."/>
            <person name="Lee J.M."/>
            <person name="Cheong K."/>
            <person name="Shin H.S."/>
            <person name="Kim S.B."/>
            <person name="Han K."/>
            <person name="Lee J."/>
            <person name="Park M."/>
            <person name="Lee H.A."/>
            <person name="Lee H.Y."/>
            <person name="Lee Y."/>
            <person name="Oh S."/>
            <person name="Lee J.H."/>
            <person name="Choi E."/>
            <person name="Choi E."/>
            <person name="Lee S.E."/>
            <person name="Jeon J."/>
            <person name="Kim H."/>
            <person name="Choi G."/>
            <person name="Song H."/>
            <person name="Lee J."/>
            <person name="Lee S.C."/>
            <person name="Kwon J.K."/>
            <person name="Lee H.Y."/>
            <person name="Koo N."/>
            <person name="Hong Y."/>
            <person name="Kim R.W."/>
            <person name="Kang W.H."/>
            <person name="Huh J.H."/>
            <person name="Kang B.C."/>
            <person name="Yang T.J."/>
            <person name="Lee Y.H."/>
            <person name="Bennetzen J.L."/>
            <person name="Choi D."/>
        </authorList>
    </citation>
    <scope>NUCLEOTIDE SEQUENCE [LARGE SCALE GENOMIC DNA]</scope>
    <source>
        <strain evidence="6">cv. CM334</strain>
    </source>
</reference>
<dbReference type="PANTHER" id="PTHR33836">
    <property type="entry name" value="LOW-TEMPERATURE-INDUCED 65 KDA PROTEIN-RELATED"/>
    <property type="match status" value="1"/>
</dbReference>
<dbReference type="STRING" id="4072.A0A2G2ZVE9"/>
<feature type="compositionally biased region" description="Low complexity" evidence="1">
    <location>
        <begin position="402"/>
        <end position="413"/>
    </location>
</feature>
<accession>A0A2G2ZVE9</accession>
<organism evidence="5 6">
    <name type="scientific">Capsicum annuum</name>
    <name type="common">Capsicum pepper</name>
    <dbReference type="NCBI Taxonomy" id="4072"/>
    <lineage>
        <taxon>Eukaryota</taxon>
        <taxon>Viridiplantae</taxon>
        <taxon>Streptophyta</taxon>
        <taxon>Embryophyta</taxon>
        <taxon>Tracheophyta</taxon>
        <taxon>Spermatophyta</taxon>
        <taxon>Magnoliopsida</taxon>
        <taxon>eudicotyledons</taxon>
        <taxon>Gunneridae</taxon>
        <taxon>Pentapetalae</taxon>
        <taxon>asterids</taxon>
        <taxon>lamiids</taxon>
        <taxon>Solanales</taxon>
        <taxon>Solanaceae</taxon>
        <taxon>Solanoideae</taxon>
        <taxon>Capsiceae</taxon>
        <taxon>Capsicum</taxon>
    </lineage>
</organism>
<feature type="region of interest" description="Disordered" evidence="1">
    <location>
        <begin position="856"/>
        <end position="880"/>
    </location>
</feature>
<feature type="region of interest" description="Disordered" evidence="1">
    <location>
        <begin position="402"/>
        <end position="432"/>
    </location>
</feature>
<dbReference type="Pfam" id="PF23403">
    <property type="entry name" value="LTI65_LTI78_N"/>
    <property type="match status" value="1"/>
</dbReference>
<evidence type="ECO:0000256" key="1">
    <source>
        <dbReference type="SAM" id="MobiDB-lite"/>
    </source>
</evidence>
<feature type="compositionally biased region" description="Basic and acidic residues" evidence="1">
    <location>
        <begin position="53"/>
        <end position="70"/>
    </location>
</feature>
<keyword evidence="6" id="KW-1185">Reference proteome</keyword>
<feature type="compositionally biased region" description="Basic and acidic residues" evidence="1">
    <location>
        <begin position="120"/>
        <end position="134"/>
    </location>
</feature>
<reference evidence="5 6" key="1">
    <citation type="journal article" date="2014" name="Nat. Genet.">
        <title>Genome sequence of the hot pepper provides insights into the evolution of pungency in Capsicum species.</title>
        <authorList>
            <person name="Kim S."/>
            <person name="Park M."/>
            <person name="Yeom S.I."/>
            <person name="Kim Y.M."/>
            <person name="Lee J.M."/>
            <person name="Lee H.A."/>
            <person name="Seo E."/>
            <person name="Choi J."/>
            <person name="Cheong K."/>
            <person name="Kim K.T."/>
            <person name="Jung K."/>
            <person name="Lee G.W."/>
            <person name="Oh S.K."/>
            <person name="Bae C."/>
            <person name="Kim S.B."/>
            <person name="Lee H.Y."/>
            <person name="Kim S.Y."/>
            <person name="Kim M.S."/>
            <person name="Kang B.C."/>
            <person name="Jo Y.D."/>
            <person name="Yang H.B."/>
            <person name="Jeong H.J."/>
            <person name="Kang W.H."/>
            <person name="Kwon J.K."/>
            <person name="Shin C."/>
            <person name="Lim J.Y."/>
            <person name="Park J.H."/>
            <person name="Huh J.H."/>
            <person name="Kim J.S."/>
            <person name="Kim B.D."/>
            <person name="Cohen O."/>
            <person name="Paran I."/>
            <person name="Suh M.C."/>
            <person name="Lee S.B."/>
            <person name="Kim Y.K."/>
            <person name="Shin Y."/>
            <person name="Noh S.J."/>
            <person name="Park J."/>
            <person name="Seo Y.S."/>
            <person name="Kwon S.Y."/>
            <person name="Kim H.A."/>
            <person name="Park J.M."/>
            <person name="Kim H.J."/>
            <person name="Choi S.B."/>
            <person name="Bosland P.W."/>
            <person name="Reeves G."/>
            <person name="Jo S.H."/>
            <person name="Lee B.W."/>
            <person name="Cho H.T."/>
            <person name="Choi H.S."/>
            <person name="Lee M.S."/>
            <person name="Yu Y."/>
            <person name="Do Choi Y."/>
            <person name="Park B.S."/>
            <person name="van Deynze A."/>
            <person name="Ashrafi H."/>
            <person name="Hill T."/>
            <person name="Kim W.T."/>
            <person name="Pai H.S."/>
            <person name="Ahn H.K."/>
            <person name="Yeam I."/>
            <person name="Giovannoni J.J."/>
            <person name="Rose J.K."/>
            <person name="Sorensen I."/>
            <person name="Lee S.J."/>
            <person name="Kim R.W."/>
            <person name="Choi I.Y."/>
            <person name="Choi B.S."/>
            <person name="Lim J.S."/>
            <person name="Lee Y.H."/>
            <person name="Choi D."/>
        </authorList>
    </citation>
    <scope>NUCLEOTIDE SEQUENCE [LARGE SCALE GENOMIC DNA]</scope>
    <source>
        <strain evidence="6">cv. CM334</strain>
    </source>
</reference>
<dbReference type="OMA" id="QGHENIG"/>
<dbReference type="InterPro" id="IPR012418">
    <property type="entry name" value="CAP160"/>
</dbReference>
<dbReference type="Gramene" id="PHT85959">
    <property type="protein sequence ID" value="PHT85959"/>
    <property type="gene ID" value="T459_08065"/>
</dbReference>
<feature type="region of interest" description="Disordered" evidence="1">
    <location>
        <begin position="153"/>
        <end position="182"/>
    </location>
</feature>
<dbReference type="Pfam" id="PF07918">
    <property type="entry name" value="CAP160"/>
    <property type="match status" value="1"/>
</dbReference>
<protein>
    <recommendedName>
        <fullName evidence="7">Low-temperature-induced 65 kDa protein</fullName>
    </recommendedName>
</protein>
<evidence type="ECO:0000259" key="4">
    <source>
        <dbReference type="Pfam" id="PF23403"/>
    </source>
</evidence>
<feature type="region of interest" description="Disordered" evidence="1">
    <location>
        <begin position="775"/>
        <end position="837"/>
    </location>
</feature>
<feature type="compositionally biased region" description="Basic and acidic residues" evidence="1">
    <location>
        <begin position="99"/>
        <end position="108"/>
    </location>
</feature>
<evidence type="ECO:0000259" key="2">
    <source>
        <dbReference type="Pfam" id="PF23399"/>
    </source>
</evidence>
<feature type="compositionally biased region" description="Basic and acidic residues" evidence="1">
    <location>
        <begin position="785"/>
        <end position="795"/>
    </location>
</feature>
<dbReference type="Pfam" id="PF23399">
    <property type="entry name" value="LTI65_PGEED"/>
    <property type="match status" value="1"/>
</dbReference>
<dbReference type="Pfam" id="PF23402">
    <property type="entry name" value="LTI65_LTI78_NYQTKV"/>
    <property type="match status" value="1"/>
</dbReference>
<feature type="domain" description="LTI65/LTI78 N-terminal" evidence="4">
    <location>
        <begin position="27"/>
        <end position="96"/>
    </location>
</feature>
<gene>
    <name evidence="5" type="ORF">T459_08065</name>
</gene>
<feature type="compositionally biased region" description="Polar residues" evidence="1">
    <location>
        <begin position="595"/>
        <end position="614"/>
    </location>
</feature>